<accession>A0ABM8NS44</accession>
<organism evidence="1 2">
    <name type="scientific">Paraburkholderia metrosideri</name>
    <dbReference type="NCBI Taxonomy" id="580937"/>
    <lineage>
        <taxon>Bacteria</taxon>
        <taxon>Pseudomonadati</taxon>
        <taxon>Pseudomonadota</taxon>
        <taxon>Betaproteobacteria</taxon>
        <taxon>Burkholderiales</taxon>
        <taxon>Burkholderiaceae</taxon>
        <taxon>Paraburkholderia</taxon>
    </lineage>
</organism>
<gene>
    <name evidence="1" type="ORF">LMG28140_03584</name>
</gene>
<keyword evidence="2" id="KW-1185">Reference proteome</keyword>
<dbReference type="EMBL" id="CAJHCP010000007">
    <property type="protein sequence ID" value="CAD6540922.1"/>
    <property type="molecule type" value="Genomic_DNA"/>
</dbReference>
<proteinExistence type="predicted"/>
<reference evidence="1 2" key="1">
    <citation type="submission" date="2020-10" db="EMBL/GenBank/DDBJ databases">
        <authorList>
            <person name="Peeters C."/>
        </authorList>
    </citation>
    <scope>NUCLEOTIDE SEQUENCE [LARGE SCALE GENOMIC DNA]</scope>
    <source>
        <strain evidence="1 2">LMG 28140</strain>
    </source>
</reference>
<dbReference type="Proteomes" id="UP000598032">
    <property type="component" value="Unassembled WGS sequence"/>
</dbReference>
<evidence type="ECO:0000313" key="2">
    <source>
        <dbReference type="Proteomes" id="UP000598032"/>
    </source>
</evidence>
<name>A0ABM8NS44_9BURK</name>
<sequence>MRIRSRRSQNASARTGAPPDAVLRGASLTWLRAVTTVKAIETSGPRCAARLQFALYPQGIECGSLFSACRKRQAFLFVPAPPLARHERVKKPAQRGFPIHLPMVRRRAVMRRRTMMVVVMMRRHMVATRDQPAMHPYALAYGTGVGRCRYESTCGDGQQHQRHQFAHEFSCSVGRHFKRAARFVQCSTQNRSWIV</sequence>
<evidence type="ECO:0000313" key="1">
    <source>
        <dbReference type="EMBL" id="CAD6540922.1"/>
    </source>
</evidence>
<protein>
    <submittedName>
        <fullName evidence="1">Uncharacterized protein</fullName>
    </submittedName>
</protein>
<comment type="caution">
    <text evidence="1">The sequence shown here is derived from an EMBL/GenBank/DDBJ whole genome shotgun (WGS) entry which is preliminary data.</text>
</comment>